<dbReference type="EMBL" id="JDVG02000213">
    <property type="protein sequence ID" value="KFB73506.1"/>
    <property type="molecule type" value="Genomic_DNA"/>
</dbReference>
<evidence type="ECO:0000313" key="1">
    <source>
        <dbReference type="EMBL" id="KFB73506.1"/>
    </source>
</evidence>
<sequence length="43" mass="5001">MAKNHDAIEHYNRFHAVVYGPEGALDQKTHHLICSIQWERGNI</sequence>
<evidence type="ECO:0000313" key="2">
    <source>
        <dbReference type="Proteomes" id="UP000020077"/>
    </source>
</evidence>
<reference evidence="1 2" key="1">
    <citation type="submission" date="2014-02" db="EMBL/GenBank/DDBJ databases">
        <title>Expanding our view of genomic diversity in Candidatus Accumulibacter clades.</title>
        <authorList>
            <person name="Skennerton C.T."/>
            <person name="Barr J.J."/>
            <person name="Slater F.R."/>
            <person name="Bond P.L."/>
            <person name="Tyson G.W."/>
        </authorList>
    </citation>
    <scope>NUCLEOTIDE SEQUENCE [LARGE SCALE GENOMIC DNA]</scope>
    <source>
        <strain evidence="2">BA-91</strain>
    </source>
</reference>
<gene>
    <name evidence="1" type="ORF">AW09_001242</name>
</gene>
<accession>A0A080LXS7</accession>
<name>A0A080LXS7_9PROT</name>
<dbReference type="AlphaFoldDB" id="A0A080LXS7"/>
<comment type="caution">
    <text evidence="1">The sequence shown here is derived from an EMBL/GenBank/DDBJ whole genome shotgun (WGS) entry which is preliminary data.</text>
</comment>
<organism evidence="1 2">
    <name type="scientific">Candidatus Accumulibacter phosphatis</name>
    <dbReference type="NCBI Taxonomy" id="327160"/>
    <lineage>
        <taxon>Bacteria</taxon>
        <taxon>Pseudomonadati</taxon>
        <taxon>Pseudomonadota</taxon>
        <taxon>Betaproteobacteria</taxon>
        <taxon>Candidatus Accumulibacter</taxon>
    </lineage>
</organism>
<dbReference type="Proteomes" id="UP000020077">
    <property type="component" value="Unassembled WGS sequence"/>
</dbReference>
<protein>
    <submittedName>
        <fullName evidence="1">Uncharacterized protein</fullName>
    </submittedName>
</protein>
<proteinExistence type="predicted"/>